<dbReference type="GeneID" id="55632548"/>
<dbReference type="RefSeq" id="YP_009832562.1">
    <property type="nucleotide sequence ID" value="NC_048656.1"/>
</dbReference>
<protein>
    <recommendedName>
        <fullName evidence="4">I-spanin</fullName>
    </recommendedName>
</protein>
<feature type="coiled-coil region" evidence="1">
    <location>
        <begin position="80"/>
        <end position="107"/>
    </location>
</feature>
<accession>A0A1V0E6T1</accession>
<sequence length="134" mass="15638">MINFISVVWTFIKGHTKLVIVAVLSLALLWGAFEVKWWYDDQIQQAYSRGVNDTDNKWVLQMRNNKDANQDFKNVQQDFSDELSRQLAEEKAKNDLLRSRLDEKQQAYNKSEAGKKFGLDNDFVDIYNESLGVK</sequence>
<keyword evidence="3" id="KW-1185">Reference proteome</keyword>
<proteinExistence type="predicted"/>
<gene>
    <name evidence="2" type="ORF">BIS47_55</name>
</gene>
<evidence type="ECO:0000313" key="3">
    <source>
        <dbReference type="Proteomes" id="UP000221691"/>
    </source>
</evidence>
<reference evidence="2 3" key="1">
    <citation type="submission" date="2017-02" db="EMBL/GenBank/DDBJ databases">
        <title>Genome sequencing and assembly of Klebsiella pneumoniae phages.</title>
        <authorList>
            <person name="Labudda L."/>
            <person name="Strapagiel D."/>
            <person name="Karczewska-Golec J."/>
            <person name="Golec P."/>
        </authorList>
    </citation>
    <scope>NUCLEOTIDE SEQUENCE [LARGE SCALE GENOMIC DNA]</scope>
</reference>
<name>A0A1V0E6T1_9CAUD</name>
<evidence type="ECO:0000313" key="2">
    <source>
        <dbReference type="EMBL" id="ARB12559.1"/>
    </source>
</evidence>
<evidence type="ECO:0008006" key="4">
    <source>
        <dbReference type="Google" id="ProtNLM"/>
    </source>
</evidence>
<evidence type="ECO:0000256" key="1">
    <source>
        <dbReference type="SAM" id="Coils"/>
    </source>
</evidence>
<keyword evidence="1" id="KW-0175">Coiled coil</keyword>
<organism evidence="2 3">
    <name type="scientific">Klebsiella phage vB_KpnM_BIS47</name>
    <dbReference type="NCBI Taxonomy" id="1907784"/>
    <lineage>
        <taxon>Viruses</taxon>
        <taxon>Duplodnaviria</taxon>
        <taxon>Heunggongvirae</taxon>
        <taxon>Uroviricota</taxon>
        <taxon>Caudoviricetes</taxon>
        <taxon>Vequintavirinae</taxon>
        <taxon>Mydovirus</taxon>
        <taxon>Mydovirus BIS47</taxon>
    </lineage>
</organism>
<dbReference type="KEGG" id="vg:55632548"/>
<dbReference type="Proteomes" id="UP000221691">
    <property type="component" value="Segment"/>
</dbReference>
<dbReference type="EMBL" id="KY652726">
    <property type="protein sequence ID" value="ARB12559.1"/>
    <property type="molecule type" value="Genomic_DNA"/>
</dbReference>